<dbReference type="PANTHER" id="PTHR48081:SF33">
    <property type="entry name" value="KYNURENINE FORMAMIDASE"/>
    <property type="match status" value="1"/>
</dbReference>
<evidence type="ECO:0000313" key="5">
    <source>
        <dbReference type="Proteomes" id="UP000243468"/>
    </source>
</evidence>
<dbReference type="Pfam" id="PF20434">
    <property type="entry name" value="BD-FAE"/>
    <property type="match status" value="1"/>
</dbReference>
<dbReference type="Gene3D" id="3.40.50.1820">
    <property type="entry name" value="alpha/beta hydrolase"/>
    <property type="match status" value="1"/>
</dbReference>
<evidence type="ECO:0000256" key="1">
    <source>
        <dbReference type="ARBA" id="ARBA00022801"/>
    </source>
</evidence>
<reference evidence="5" key="1">
    <citation type="submission" date="2016-09" db="EMBL/GenBank/DDBJ databases">
        <authorList>
            <person name="Varghese N."/>
            <person name="Submissions S."/>
        </authorList>
    </citation>
    <scope>NUCLEOTIDE SEQUENCE [LARGE SCALE GENOMIC DNA]</scope>
    <source>
        <strain evidence="5">ANC 4667</strain>
    </source>
</reference>
<sequence length="288" mass="32489">MKKCLYLIFTLLCCNSLAYPNSSDTRLMNTTKIMKNMAYGPSAQQVMDVYLPTKAFTDKTPVPIMVMVHGGAWSIGYKNNAAVVKNKRSYWNKHNWIFISLNYRLVPEVTVQQQTQDIAEALIHIQNQAQNWRADPKRLVLMGHSAGAHLVSLLSTRPLWLTSQPQPWLATVALDSAAYNVETIMQTRHARFYDQAFGNHPSNWKALSPISQLHQTLPAFLAVCSTIRPDQPCTQAQQFIQQAQKLGTKAQLLPVPLSHKEINQSLGQNNSYTQAVNQFIQNHSATEK</sequence>
<dbReference type="OrthoDB" id="9771666at2"/>
<feature type="signal peptide" evidence="2">
    <location>
        <begin position="1"/>
        <end position="18"/>
    </location>
</feature>
<dbReference type="Proteomes" id="UP000243468">
    <property type="component" value="Unassembled WGS sequence"/>
</dbReference>
<organism evidence="4 5">
    <name type="scientific">Acinetobacter kookii</name>
    <dbReference type="NCBI Taxonomy" id="1226327"/>
    <lineage>
        <taxon>Bacteria</taxon>
        <taxon>Pseudomonadati</taxon>
        <taxon>Pseudomonadota</taxon>
        <taxon>Gammaproteobacteria</taxon>
        <taxon>Moraxellales</taxon>
        <taxon>Moraxellaceae</taxon>
        <taxon>Acinetobacter</taxon>
    </lineage>
</organism>
<feature type="domain" description="BD-FAE-like" evidence="3">
    <location>
        <begin position="47"/>
        <end position="156"/>
    </location>
</feature>
<proteinExistence type="predicted"/>
<accession>A0A1G6MQP2</accession>
<dbReference type="STRING" id="1226327.SAMN05421732_108121"/>
<dbReference type="AlphaFoldDB" id="A0A1G6MQP2"/>
<keyword evidence="2" id="KW-0732">Signal</keyword>
<evidence type="ECO:0000313" key="4">
    <source>
        <dbReference type="EMBL" id="SDC57295.1"/>
    </source>
</evidence>
<keyword evidence="1" id="KW-0378">Hydrolase</keyword>
<protein>
    <submittedName>
        <fullName evidence="4">Acetyl esterase/lipase</fullName>
    </submittedName>
</protein>
<dbReference type="GO" id="GO:0016787">
    <property type="term" value="F:hydrolase activity"/>
    <property type="evidence" value="ECO:0007669"/>
    <property type="project" value="UniProtKB-KW"/>
</dbReference>
<dbReference type="InterPro" id="IPR050300">
    <property type="entry name" value="GDXG_lipolytic_enzyme"/>
</dbReference>
<dbReference type="InterPro" id="IPR049492">
    <property type="entry name" value="BD-FAE-like_dom"/>
</dbReference>
<dbReference type="PANTHER" id="PTHR48081">
    <property type="entry name" value="AB HYDROLASE SUPERFAMILY PROTEIN C4A8.06C"/>
    <property type="match status" value="1"/>
</dbReference>
<feature type="chain" id="PRO_5017422696" evidence="2">
    <location>
        <begin position="19"/>
        <end position="288"/>
    </location>
</feature>
<dbReference type="SUPFAM" id="SSF53474">
    <property type="entry name" value="alpha/beta-Hydrolases"/>
    <property type="match status" value="1"/>
</dbReference>
<evidence type="ECO:0000259" key="3">
    <source>
        <dbReference type="Pfam" id="PF20434"/>
    </source>
</evidence>
<dbReference type="RefSeq" id="WP_092820243.1">
    <property type="nucleotide sequence ID" value="NZ_BAABKJ010000013.1"/>
</dbReference>
<dbReference type="InterPro" id="IPR029058">
    <property type="entry name" value="AB_hydrolase_fold"/>
</dbReference>
<dbReference type="EMBL" id="FMYO01000008">
    <property type="protein sequence ID" value="SDC57295.1"/>
    <property type="molecule type" value="Genomic_DNA"/>
</dbReference>
<gene>
    <name evidence="4" type="ORF">SAMN05421732_108121</name>
</gene>
<evidence type="ECO:0000256" key="2">
    <source>
        <dbReference type="SAM" id="SignalP"/>
    </source>
</evidence>
<keyword evidence="5" id="KW-1185">Reference proteome</keyword>
<name>A0A1G6MQP2_9GAMM</name>